<comment type="caution">
    <text evidence="2">The sequence shown here is derived from an EMBL/GenBank/DDBJ whole genome shotgun (WGS) entry which is preliminary data.</text>
</comment>
<accession>A0A8J4BHR9</accession>
<feature type="non-terminal residue" evidence="2">
    <location>
        <position position="236"/>
    </location>
</feature>
<feature type="compositionally biased region" description="Pro residues" evidence="1">
    <location>
        <begin position="57"/>
        <end position="70"/>
    </location>
</feature>
<proteinExistence type="predicted"/>
<feature type="region of interest" description="Disordered" evidence="1">
    <location>
        <begin position="119"/>
        <end position="144"/>
    </location>
</feature>
<gene>
    <name evidence="2" type="ORF">Vafri_13999</name>
</gene>
<reference evidence="2" key="1">
    <citation type="journal article" date="2021" name="Proc. Natl. Acad. Sci. U.S.A.">
        <title>Three genomes in the algal genus Volvox reveal the fate of a haploid sex-determining region after a transition to homothallism.</title>
        <authorList>
            <person name="Yamamoto K."/>
            <person name="Hamaji T."/>
            <person name="Kawai-Toyooka H."/>
            <person name="Matsuzaki R."/>
            <person name="Takahashi F."/>
            <person name="Nishimura Y."/>
            <person name="Kawachi M."/>
            <person name="Noguchi H."/>
            <person name="Minakuchi Y."/>
            <person name="Umen J.G."/>
            <person name="Toyoda A."/>
            <person name="Nozaki H."/>
        </authorList>
    </citation>
    <scope>NUCLEOTIDE SEQUENCE</scope>
    <source>
        <strain evidence="2">NIES-3780</strain>
    </source>
</reference>
<name>A0A8J4BHR9_9CHLO</name>
<evidence type="ECO:0000313" key="3">
    <source>
        <dbReference type="Proteomes" id="UP000747399"/>
    </source>
</evidence>
<evidence type="ECO:0000313" key="2">
    <source>
        <dbReference type="EMBL" id="GIL59030.1"/>
    </source>
</evidence>
<feature type="compositionally biased region" description="Basic residues" evidence="1">
    <location>
        <begin position="124"/>
        <end position="133"/>
    </location>
</feature>
<dbReference type="AlphaFoldDB" id="A0A8J4BHR9"/>
<sequence>MLAAAATPPPLTRVPYDNIQESRAAAVRSAGALRPLTELDSSGGDDCQEAYSIGMAPAPPPPKVLPPRPRPPAAAAIPPLKIAGIDTVGAEPTIKGPPIPPLAATPPLTLPIKIAGPPVFTKPPRPRPPRPKAPRSVAPLAGAPERPMGLLDGWKAVRAARRSRLLAAAEFDQTSAISCGTRSSLAAGDAASATDVVVTGPLAVVAAAAMVCCTSASAEAAAPPPQPPLWYRGNLS</sequence>
<evidence type="ECO:0000256" key="1">
    <source>
        <dbReference type="SAM" id="MobiDB-lite"/>
    </source>
</evidence>
<keyword evidence="3" id="KW-1185">Reference proteome</keyword>
<dbReference type="EMBL" id="BNCO01000033">
    <property type="protein sequence ID" value="GIL59030.1"/>
    <property type="molecule type" value="Genomic_DNA"/>
</dbReference>
<feature type="region of interest" description="Disordered" evidence="1">
    <location>
        <begin position="36"/>
        <end position="70"/>
    </location>
</feature>
<protein>
    <submittedName>
        <fullName evidence="2">Uncharacterized protein</fullName>
    </submittedName>
</protein>
<organism evidence="2 3">
    <name type="scientific">Volvox africanus</name>
    <dbReference type="NCBI Taxonomy" id="51714"/>
    <lineage>
        <taxon>Eukaryota</taxon>
        <taxon>Viridiplantae</taxon>
        <taxon>Chlorophyta</taxon>
        <taxon>core chlorophytes</taxon>
        <taxon>Chlorophyceae</taxon>
        <taxon>CS clade</taxon>
        <taxon>Chlamydomonadales</taxon>
        <taxon>Volvocaceae</taxon>
        <taxon>Volvox</taxon>
    </lineage>
</organism>
<dbReference type="Proteomes" id="UP000747399">
    <property type="component" value="Unassembled WGS sequence"/>
</dbReference>